<evidence type="ECO:0000313" key="3">
    <source>
        <dbReference type="Proteomes" id="UP000293045"/>
    </source>
</evidence>
<gene>
    <name evidence="2" type="ORF">CWI39_2497p0010</name>
</gene>
<sequence>MYITLKEDGFFLDIKVITNMQSTKIRTLESDSILNALPEKNQANICLVKYLSSILKVKKDNIRVVSGHKSKQKTIHIEKTALLFDLNDIIRILKENV</sequence>
<comment type="similarity">
    <text evidence="1">Belongs to the UPF0235 family.</text>
</comment>
<organism evidence="2 3">
    <name type="scientific">Hamiltosporidium magnivora</name>
    <dbReference type="NCBI Taxonomy" id="148818"/>
    <lineage>
        <taxon>Eukaryota</taxon>
        <taxon>Fungi</taxon>
        <taxon>Fungi incertae sedis</taxon>
        <taxon>Microsporidia</taxon>
        <taxon>Dubosqiidae</taxon>
        <taxon>Hamiltosporidium</taxon>
    </lineage>
</organism>
<dbReference type="Pfam" id="PF02594">
    <property type="entry name" value="DUF167"/>
    <property type="match status" value="1"/>
</dbReference>
<dbReference type="Proteomes" id="UP000293045">
    <property type="component" value="Unassembled WGS sequence"/>
</dbReference>
<name>A0A4Q9KTZ6_9MICR</name>
<evidence type="ECO:0008006" key="4">
    <source>
        <dbReference type="Google" id="ProtNLM"/>
    </source>
</evidence>
<comment type="caution">
    <text evidence="2">The sequence shown here is derived from an EMBL/GenBank/DDBJ whole genome shotgun (WGS) entry which is preliminary data.</text>
</comment>
<dbReference type="NCBIfam" id="TIGR00251">
    <property type="entry name" value="DUF167 family protein"/>
    <property type="match status" value="1"/>
</dbReference>
<dbReference type="InterPro" id="IPR003746">
    <property type="entry name" value="DUF167"/>
</dbReference>
<evidence type="ECO:0000256" key="1">
    <source>
        <dbReference type="ARBA" id="ARBA00010364"/>
    </source>
</evidence>
<reference evidence="2 3" key="1">
    <citation type="submission" date="2017-12" db="EMBL/GenBank/DDBJ databases">
        <authorList>
            <person name="Pombert J.-F."/>
            <person name="Haag K.L."/>
            <person name="Ebert D."/>
        </authorList>
    </citation>
    <scope>NUCLEOTIDE SEQUENCE [LARGE SCALE GENOMIC DNA]</scope>
    <source>
        <strain evidence="2">IL-BN-2</strain>
    </source>
</reference>
<dbReference type="EMBL" id="PIXR01002497">
    <property type="protein sequence ID" value="TBT98287.1"/>
    <property type="molecule type" value="Genomic_DNA"/>
</dbReference>
<dbReference type="InterPro" id="IPR036591">
    <property type="entry name" value="YggU-like_sf"/>
</dbReference>
<dbReference type="SMART" id="SM01152">
    <property type="entry name" value="DUF167"/>
    <property type="match status" value="1"/>
</dbReference>
<dbReference type="VEuPathDB" id="MicrosporidiaDB:CWI36_1254p0010"/>
<dbReference type="VEuPathDB" id="MicrosporidiaDB:CWI39_2497p0010"/>
<dbReference type="SUPFAM" id="SSF69786">
    <property type="entry name" value="YggU-like"/>
    <property type="match status" value="1"/>
</dbReference>
<dbReference type="Gene3D" id="3.30.1200.10">
    <property type="entry name" value="YggU-like"/>
    <property type="match status" value="1"/>
</dbReference>
<proteinExistence type="inferred from homology"/>
<accession>A0A4Q9KTZ6</accession>
<evidence type="ECO:0000313" key="2">
    <source>
        <dbReference type="EMBL" id="TBT98287.1"/>
    </source>
</evidence>
<dbReference type="AlphaFoldDB" id="A0A4Q9KTZ6"/>
<protein>
    <recommendedName>
        <fullName evidence="4">DUF167 domain-containing protein</fullName>
    </recommendedName>
</protein>